<organism evidence="2 3">
    <name type="scientific">Acrasis kona</name>
    <dbReference type="NCBI Taxonomy" id="1008807"/>
    <lineage>
        <taxon>Eukaryota</taxon>
        <taxon>Discoba</taxon>
        <taxon>Heterolobosea</taxon>
        <taxon>Tetramitia</taxon>
        <taxon>Eutetramitia</taxon>
        <taxon>Acrasidae</taxon>
        <taxon>Acrasis</taxon>
    </lineage>
</organism>
<gene>
    <name evidence="2" type="ORF">AKO1_013572</name>
</gene>
<protein>
    <recommendedName>
        <fullName evidence="4">CRC domain-containing protein</fullName>
    </recommendedName>
</protein>
<dbReference type="EMBL" id="JAOPGA020000211">
    <property type="protein sequence ID" value="KAL0477675.1"/>
    <property type="molecule type" value="Genomic_DNA"/>
</dbReference>
<comment type="caution">
    <text evidence="2">The sequence shown here is derived from an EMBL/GenBank/DDBJ whole genome shotgun (WGS) entry which is preliminary data.</text>
</comment>
<sequence>MSKNLKLEDSLQNHLNNARKSNNKHSLKISDQPTNTSNDKVSDRSFTNAIVNIDTINDLIQGQSCKRCLHSNKIKLISTLYCGVTVQIKYQCGICGFQGVYHGSPRSEHNLRVYEINYRDNIAAQMSHQTYPQYEKYHCILDVHPQSKHNVVDSGTKLVWPTAKLEARKSFQEVRADIVNHCLFVVEYKMRHMFKIRNNQHIPLELISLIYRYMFDAWYFICAFDGRYASMGFHSLECTFTVFECNNIYKIIDVVNKRRTRTDYIEGDEDDDTYKEWCKGAASQMEAEALEEWIKQMKENPDYIIDDLPLRPAVYVHDRDGKAKAIIEKSLINDPREANRVLKPIETNDGAHGKKAFVGAVLELKCNLGASAGRYWGIVTSSVRDVIKTDGYQAAVPLWEKLWNNWPKHKTNDHKNCTDSCPHKKKLGSMAKFLDISSPKDLIIYNKLVGICGLIGTRAEKYVQGWNTGRNEGVNRVYKCGAEKTIDFKKTYSGRIMGEALRYNVGNLDGVTRILDPLGIKLSTGARLRLQASQKERERISVYRRSLIGRKNTVQQRLKIRALHASASKDDYYSKSAEDKKRRMLDDNNPEPAKKQKRVFHGFCNCANKGDCKNNRCSCRANNQKCSLQCHKTKENCSNK</sequence>
<accession>A0AAW2YLF0</accession>
<name>A0AAW2YLF0_9EUKA</name>
<feature type="region of interest" description="Disordered" evidence="1">
    <location>
        <begin position="571"/>
        <end position="594"/>
    </location>
</feature>
<dbReference type="Proteomes" id="UP001431209">
    <property type="component" value="Unassembled WGS sequence"/>
</dbReference>
<dbReference type="AlphaFoldDB" id="A0AAW2YLF0"/>
<feature type="compositionally biased region" description="Basic and acidic residues" evidence="1">
    <location>
        <begin position="571"/>
        <end position="586"/>
    </location>
</feature>
<evidence type="ECO:0008006" key="4">
    <source>
        <dbReference type="Google" id="ProtNLM"/>
    </source>
</evidence>
<feature type="region of interest" description="Disordered" evidence="1">
    <location>
        <begin position="18"/>
        <end position="41"/>
    </location>
</feature>
<evidence type="ECO:0000313" key="3">
    <source>
        <dbReference type="Proteomes" id="UP001431209"/>
    </source>
</evidence>
<evidence type="ECO:0000313" key="2">
    <source>
        <dbReference type="EMBL" id="KAL0477675.1"/>
    </source>
</evidence>
<proteinExistence type="predicted"/>
<evidence type="ECO:0000256" key="1">
    <source>
        <dbReference type="SAM" id="MobiDB-lite"/>
    </source>
</evidence>
<reference evidence="2 3" key="1">
    <citation type="submission" date="2024-03" db="EMBL/GenBank/DDBJ databases">
        <title>The Acrasis kona genome and developmental transcriptomes reveal deep origins of eukaryotic multicellular pathways.</title>
        <authorList>
            <person name="Sheikh S."/>
            <person name="Fu C.-J."/>
            <person name="Brown M.W."/>
            <person name="Baldauf S.L."/>
        </authorList>
    </citation>
    <scope>NUCLEOTIDE SEQUENCE [LARGE SCALE GENOMIC DNA]</scope>
    <source>
        <strain evidence="2 3">ATCC MYA-3509</strain>
    </source>
</reference>
<feature type="compositionally biased region" description="Polar residues" evidence="1">
    <location>
        <begin position="29"/>
        <end position="41"/>
    </location>
</feature>
<keyword evidence="3" id="KW-1185">Reference proteome</keyword>